<evidence type="ECO:0000313" key="2">
    <source>
        <dbReference type="Proteomes" id="UP001497680"/>
    </source>
</evidence>
<gene>
    <name evidence="1" type="ORF">F4821DRAFT_274987</name>
</gene>
<dbReference type="Proteomes" id="UP001497680">
    <property type="component" value="Unassembled WGS sequence"/>
</dbReference>
<keyword evidence="2" id="KW-1185">Reference proteome</keyword>
<name>A0ACC0DC71_9PEZI</name>
<evidence type="ECO:0000313" key="1">
    <source>
        <dbReference type="EMBL" id="KAI6090262.1"/>
    </source>
</evidence>
<comment type="caution">
    <text evidence="1">The sequence shown here is derived from an EMBL/GenBank/DDBJ whole genome shotgun (WGS) entry which is preliminary data.</text>
</comment>
<protein>
    <submittedName>
        <fullName evidence="1">Uncharacterized protein</fullName>
    </submittedName>
</protein>
<sequence>MHTLWEPPGGEEPDVDIVAVHGLGGDAYMSWTLDDKLWLRDFLPHQLQNPPDEFKNDSVGAKRVRVMTFGYNANIFTEAPKKDTFSIGQELLAAVKAWRLGKARDRPLIFVGHSLGGIVIKKALNFAQSRQSLYFELLRSVEHICFFGTPHQGTESVIGVLQSLSVQLTRAEDGAILRELALWSNLVIQANEEFAGIADQFTITTFYENKKLYGRIVVNKGSATLHKNNETVVGLDRNHVSMCKFDNIDDGCYRIVFARLRAEISQIYSEERVRLRLGQVQQAFASVAPISSGNEE</sequence>
<organism evidence="1 2">
    <name type="scientific">Hypoxylon rubiginosum</name>
    <dbReference type="NCBI Taxonomy" id="110542"/>
    <lineage>
        <taxon>Eukaryota</taxon>
        <taxon>Fungi</taxon>
        <taxon>Dikarya</taxon>
        <taxon>Ascomycota</taxon>
        <taxon>Pezizomycotina</taxon>
        <taxon>Sordariomycetes</taxon>
        <taxon>Xylariomycetidae</taxon>
        <taxon>Xylariales</taxon>
        <taxon>Hypoxylaceae</taxon>
        <taxon>Hypoxylon</taxon>
    </lineage>
</organism>
<proteinExistence type="predicted"/>
<dbReference type="EMBL" id="MU394291">
    <property type="protein sequence ID" value="KAI6090262.1"/>
    <property type="molecule type" value="Genomic_DNA"/>
</dbReference>
<reference evidence="1 2" key="1">
    <citation type="journal article" date="2022" name="New Phytol.">
        <title>Ecological generalism drives hyperdiversity of secondary metabolite gene clusters in xylarialean endophytes.</title>
        <authorList>
            <person name="Franco M.E.E."/>
            <person name="Wisecaver J.H."/>
            <person name="Arnold A.E."/>
            <person name="Ju Y.M."/>
            <person name="Slot J.C."/>
            <person name="Ahrendt S."/>
            <person name="Moore L.P."/>
            <person name="Eastman K.E."/>
            <person name="Scott K."/>
            <person name="Konkel Z."/>
            <person name="Mondo S.J."/>
            <person name="Kuo A."/>
            <person name="Hayes R.D."/>
            <person name="Haridas S."/>
            <person name="Andreopoulos B."/>
            <person name="Riley R."/>
            <person name="LaButti K."/>
            <person name="Pangilinan J."/>
            <person name="Lipzen A."/>
            <person name="Amirebrahimi M."/>
            <person name="Yan J."/>
            <person name="Adam C."/>
            <person name="Keymanesh K."/>
            <person name="Ng V."/>
            <person name="Louie K."/>
            <person name="Northen T."/>
            <person name="Drula E."/>
            <person name="Henrissat B."/>
            <person name="Hsieh H.M."/>
            <person name="Youens-Clark K."/>
            <person name="Lutzoni F."/>
            <person name="Miadlikowska J."/>
            <person name="Eastwood D.C."/>
            <person name="Hamelin R.C."/>
            <person name="Grigoriev I.V."/>
            <person name="U'Ren J.M."/>
        </authorList>
    </citation>
    <scope>NUCLEOTIDE SEQUENCE [LARGE SCALE GENOMIC DNA]</scope>
    <source>
        <strain evidence="1 2">ER1909</strain>
    </source>
</reference>
<accession>A0ACC0DC71</accession>